<dbReference type="Proteomes" id="UP000596202">
    <property type="component" value="Chromosome"/>
</dbReference>
<accession>A0A9Q7EBU6</accession>
<proteinExistence type="predicted"/>
<gene>
    <name evidence="2" type="ORF">I6I88_04055</name>
</gene>
<dbReference type="EMBL" id="CP068108">
    <property type="protein sequence ID" value="QQU00935.1"/>
    <property type="molecule type" value="Genomic_DNA"/>
</dbReference>
<sequence length="1121" mass="129354">MIIKQFFLTFLNKRLCFKMKLVFLFLITPLAFSQTTSAVIQGYNKGKYSNVENSPSVSGFRTFGDFSPSNFIGIVDVTMPIHTVKYRDFSLPIALKYHSGMGTKVVSEAGPVGLGWHLTSGGVISLIKSKVDESDSNGRQRVGSEAVLTEADNWSEKSRLATFLPSPRDSKNIFFGFSIVDRLVNYVFAIDFLDYSGEIYFDHHNKAKFRSTSSKKIELKEIKFKTVGTNNKAIGIESFSIVDDNGIEYIFGGHTNSIEVTYQGYNANACVTQGQQRICGMINFEDAMSRIMTGKETAWHLTKIIFPNTEEITFEYIKEHPNYSTRIFTDVKSLWLNNSQHGIFTRENNTLNTEQATVTAPSNLREIKTPTSRLVFEYRVEKSLVKYISVGLYYMFNDYDYSQVGPYSSGPNGFTYSQLIHKRVATGLLPYDLDFNSVMRGFRQLDNIVVYNNKNEIEKSIDFAYTETQNERRKLLGFEIKDTGSQQAEKYAFKYDMPKVDSPISTMYNKDDYGFYTDNKDYPGYIADWSYPELEGQNTLHFLIGDNTKRNAYIENRKPKISRFNTWEILTEITYPTGGVTKFEYESNMYGALAKNYPFVVESNYNNEAKPAGGVRIKSVKSFDSNNILTKSTSYKYVKGYEGSTPTPSGILTHVPTYFDITKGTIGVNRDNLDYKRWSTEDIYPAHRLRGNHITYSEVTEVDDMDESFVIYKYKNYDNGYHDKPILNYASSFSHDTQMLNERGGLKNVWQNWDVISMGLERGQLLSKAYYKPIKNNIDKKGEKIKEVIYQYNENPNRFEDHIRTVNLYENATHIAGTGDLHSFSLVASLIYTYTPYLTKETEIDYNGTASIVKKESSYKYNDTYKTVVEKEEKIGDKIYKTTYKYPFDFLNQTVYKDMEKKNIIAPIVQEEYYVNNERVFGQKNNYARWYEALGWRDFTVNPYDPIITLQDNVLNPPVFALAHWPLLKNIEKQDKQGNWEKEVDFLSYDSKHNLLSSRDKTGFETNYIWGYNRSLPIWVVANTSYSSIRSLLGNKIKQIGDAPLPLQEDVEAVNTLLKQSSDLKEAVINHYLYDPIKGLIYKENERGGKEYYEYDGFGRLIKVQDSKKNTLIEYEYNYKQ</sequence>
<name>A0A9Q7EBU6_MYROD</name>
<feature type="chain" id="PRO_5040270493" evidence="1">
    <location>
        <begin position="34"/>
        <end position="1121"/>
    </location>
</feature>
<evidence type="ECO:0000256" key="1">
    <source>
        <dbReference type="SAM" id="SignalP"/>
    </source>
</evidence>
<dbReference type="GeneID" id="93526810"/>
<evidence type="ECO:0000313" key="3">
    <source>
        <dbReference type="Proteomes" id="UP000596202"/>
    </source>
</evidence>
<keyword evidence="1" id="KW-0732">Signal</keyword>
<reference evidence="2 3" key="1">
    <citation type="submission" date="2021-01" db="EMBL/GenBank/DDBJ databases">
        <title>FDA dAtabase for Regulatory Grade micrObial Sequences (FDA-ARGOS): Supporting development and validation of Infectious Disease Dx tests.</title>
        <authorList>
            <person name="Sproer C."/>
            <person name="Gronow S."/>
            <person name="Severitt S."/>
            <person name="Schroder I."/>
            <person name="Tallon L."/>
            <person name="Sadzewicz L."/>
            <person name="Zhao X."/>
            <person name="Boylan J."/>
            <person name="Ott S."/>
            <person name="Bowen H."/>
            <person name="Vavikolanu K."/>
            <person name="Mehta A."/>
            <person name="Aluvathingal J."/>
            <person name="Nadendla S."/>
            <person name="Lowell S."/>
            <person name="Myers T."/>
            <person name="Yan Y."/>
            <person name="Sichtig H."/>
        </authorList>
    </citation>
    <scope>NUCLEOTIDE SEQUENCE [LARGE SCALE GENOMIC DNA]</scope>
    <source>
        <strain evidence="2 3">FDAARGOS_1131</strain>
    </source>
</reference>
<dbReference type="OrthoDB" id="9814627at2"/>
<organism evidence="2 3">
    <name type="scientific">Myroides odoratus</name>
    <name type="common">Flavobacterium odoratum</name>
    <dbReference type="NCBI Taxonomy" id="256"/>
    <lineage>
        <taxon>Bacteria</taxon>
        <taxon>Pseudomonadati</taxon>
        <taxon>Bacteroidota</taxon>
        <taxon>Flavobacteriia</taxon>
        <taxon>Flavobacteriales</taxon>
        <taxon>Flavobacteriaceae</taxon>
        <taxon>Myroides</taxon>
    </lineage>
</organism>
<protein>
    <submittedName>
        <fullName evidence="2">Sugar-binding protein</fullName>
    </submittedName>
</protein>
<dbReference type="AlphaFoldDB" id="A0A9Q7EBU6"/>
<feature type="signal peptide" evidence="1">
    <location>
        <begin position="1"/>
        <end position="33"/>
    </location>
</feature>
<evidence type="ECO:0000313" key="2">
    <source>
        <dbReference type="EMBL" id="QQU00935.1"/>
    </source>
</evidence>
<dbReference type="RefSeq" id="WP_002991014.1">
    <property type="nucleotide sequence ID" value="NZ_CP068108.1"/>
</dbReference>